<gene>
    <name evidence="7" type="ORF">SAMN04488524_4130</name>
</gene>
<name>A0A1W2DWP3_9SPHI</name>
<evidence type="ECO:0000256" key="1">
    <source>
        <dbReference type="ARBA" id="ARBA00010641"/>
    </source>
</evidence>
<dbReference type="GO" id="GO:0006352">
    <property type="term" value="P:DNA-templated transcription initiation"/>
    <property type="evidence" value="ECO:0007669"/>
    <property type="project" value="InterPro"/>
</dbReference>
<comment type="similarity">
    <text evidence="1">Belongs to the sigma-70 factor family. ECF subfamily.</text>
</comment>
<evidence type="ECO:0000313" key="8">
    <source>
        <dbReference type="Proteomes" id="UP000192756"/>
    </source>
</evidence>
<keyword evidence="4" id="KW-0804">Transcription</keyword>
<dbReference type="Proteomes" id="UP000192756">
    <property type="component" value="Unassembled WGS sequence"/>
</dbReference>
<organism evidence="7 8">
    <name type="scientific">Pedobacter africanus</name>
    <dbReference type="NCBI Taxonomy" id="151894"/>
    <lineage>
        <taxon>Bacteria</taxon>
        <taxon>Pseudomonadati</taxon>
        <taxon>Bacteroidota</taxon>
        <taxon>Sphingobacteriia</taxon>
        <taxon>Sphingobacteriales</taxon>
        <taxon>Sphingobacteriaceae</taxon>
        <taxon>Pedobacter</taxon>
    </lineage>
</organism>
<dbReference type="PANTHER" id="PTHR43133:SF46">
    <property type="entry name" value="RNA POLYMERASE SIGMA-70 FACTOR ECF SUBFAMILY"/>
    <property type="match status" value="1"/>
</dbReference>
<evidence type="ECO:0000313" key="7">
    <source>
        <dbReference type="EMBL" id="SMD01532.1"/>
    </source>
</evidence>
<proteinExistence type="inferred from homology"/>
<dbReference type="InterPro" id="IPR013249">
    <property type="entry name" value="RNA_pol_sigma70_r4_t2"/>
</dbReference>
<dbReference type="SUPFAM" id="SSF88659">
    <property type="entry name" value="Sigma3 and sigma4 domains of RNA polymerase sigma factors"/>
    <property type="match status" value="1"/>
</dbReference>
<dbReference type="InterPro" id="IPR013324">
    <property type="entry name" value="RNA_pol_sigma_r3/r4-like"/>
</dbReference>
<feature type="domain" description="RNA polymerase sigma factor 70 region 4 type 2" evidence="6">
    <location>
        <begin position="127"/>
        <end position="174"/>
    </location>
</feature>
<keyword evidence="3" id="KW-0731">Sigma factor</keyword>
<dbReference type="RefSeq" id="WP_084240909.1">
    <property type="nucleotide sequence ID" value="NZ_FWXT01000004.1"/>
</dbReference>
<dbReference type="CDD" id="cd06171">
    <property type="entry name" value="Sigma70_r4"/>
    <property type="match status" value="1"/>
</dbReference>
<dbReference type="AlphaFoldDB" id="A0A1W2DWP3"/>
<dbReference type="Pfam" id="PF08281">
    <property type="entry name" value="Sigma70_r4_2"/>
    <property type="match status" value="1"/>
</dbReference>
<dbReference type="STRING" id="151894.SAMN04488524_4130"/>
<dbReference type="PANTHER" id="PTHR43133">
    <property type="entry name" value="RNA POLYMERASE ECF-TYPE SIGMA FACTO"/>
    <property type="match status" value="1"/>
</dbReference>
<keyword evidence="8" id="KW-1185">Reference proteome</keyword>
<sequence>MTGYSEIPDADLAALLRESDKAAFTEIYNRYKGALYVYACKIVKEEDLAEDLVQEIFISLWDKRETVVFRTAVSAYLFTALRYKFFDWVDKQKVRADYAASLQVFIDQGEWVTDNHIAEKELLSFVDRQIEMLPEKMRNVFLLSYKENLSFKEIGERLNISDKTAQNQANTALKILRTKLGTFAVLFFIFH</sequence>
<keyword evidence="2" id="KW-0805">Transcription regulation</keyword>
<dbReference type="InterPro" id="IPR014327">
    <property type="entry name" value="RNA_pol_sigma70_bacteroid"/>
</dbReference>
<dbReference type="GO" id="GO:0003677">
    <property type="term" value="F:DNA binding"/>
    <property type="evidence" value="ECO:0007669"/>
    <property type="project" value="InterPro"/>
</dbReference>
<reference evidence="8" key="1">
    <citation type="submission" date="2017-04" db="EMBL/GenBank/DDBJ databases">
        <authorList>
            <person name="Varghese N."/>
            <person name="Submissions S."/>
        </authorList>
    </citation>
    <scope>NUCLEOTIDE SEQUENCE [LARGE SCALE GENOMIC DNA]</scope>
    <source>
        <strain evidence="8">DSM 12126</strain>
    </source>
</reference>
<dbReference type="GO" id="GO:0016987">
    <property type="term" value="F:sigma factor activity"/>
    <property type="evidence" value="ECO:0007669"/>
    <property type="project" value="UniProtKB-KW"/>
</dbReference>
<dbReference type="NCBIfam" id="TIGR02937">
    <property type="entry name" value="sigma70-ECF"/>
    <property type="match status" value="1"/>
</dbReference>
<feature type="domain" description="RNA polymerase sigma-70 region 2" evidence="5">
    <location>
        <begin position="27"/>
        <end position="93"/>
    </location>
</feature>
<dbReference type="Pfam" id="PF04542">
    <property type="entry name" value="Sigma70_r2"/>
    <property type="match status" value="1"/>
</dbReference>
<dbReference type="SUPFAM" id="SSF88946">
    <property type="entry name" value="Sigma2 domain of RNA polymerase sigma factors"/>
    <property type="match status" value="1"/>
</dbReference>
<evidence type="ECO:0000256" key="4">
    <source>
        <dbReference type="ARBA" id="ARBA00023163"/>
    </source>
</evidence>
<accession>A0A1W2DWP3</accession>
<evidence type="ECO:0000256" key="2">
    <source>
        <dbReference type="ARBA" id="ARBA00023015"/>
    </source>
</evidence>
<dbReference type="Gene3D" id="1.10.10.10">
    <property type="entry name" value="Winged helix-like DNA-binding domain superfamily/Winged helix DNA-binding domain"/>
    <property type="match status" value="1"/>
</dbReference>
<evidence type="ECO:0000256" key="3">
    <source>
        <dbReference type="ARBA" id="ARBA00023082"/>
    </source>
</evidence>
<dbReference type="InterPro" id="IPR007627">
    <property type="entry name" value="RNA_pol_sigma70_r2"/>
</dbReference>
<evidence type="ECO:0000259" key="5">
    <source>
        <dbReference type="Pfam" id="PF04542"/>
    </source>
</evidence>
<dbReference type="InterPro" id="IPR036388">
    <property type="entry name" value="WH-like_DNA-bd_sf"/>
</dbReference>
<dbReference type="InterPro" id="IPR013325">
    <property type="entry name" value="RNA_pol_sigma_r2"/>
</dbReference>
<dbReference type="InterPro" id="IPR039425">
    <property type="entry name" value="RNA_pol_sigma-70-like"/>
</dbReference>
<dbReference type="EMBL" id="FWXT01000004">
    <property type="protein sequence ID" value="SMD01532.1"/>
    <property type="molecule type" value="Genomic_DNA"/>
</dbReference>
<evidence type="ECO:0000259" key="6">
    <source>
        <dbReference type="Pfam" id="PF08281"/>
    </source>
</evidence>
<dbReference type="NCBIfam" id="TIGR02985">
    <property type="entry name" value="Sig70_bacteroi1"/>
    <property type="match status" value="1"/>
</dbReference>
<protein>
    <submittedName>
        <fullName evidence="7">RNA polymerase sigma-70 factor, ECF subfamily</fullName>
    </submittedName>
</protein>
<dbReference type="OrthoDB" id="659569at2"/>
<dbReference type="Gene3D" id="1.10.1740.10">
    <property type="match status" value="1"/>
</dbReference>
<dbReference type="InterPro" id="IPR014284">
    <property type="entry name" value="RNA_pol_sigma-70_dom"/>
</dbReference>